<dbReference type="InterPro" id="IPR050465">
    <property type="entry name" value="UPF0194_transport"/>
</dbReference>
<dbReference type="SUPFAM" id="SSF111369">
    <property type="entry name" value="HlyD-like secretion proteins"/>
    <property type="match status" value="1"/>
</dbReference>
<protein>
    <submittedName>
        <fullName evidence="7">Hemolysin D</fullName>
    </submittedName>
</protein>
<feature type="chain" id="PRO_5039512159" evidence="4">
    <location>
        <begin position="24"/>
        <end position="347"/>
    </location>
</feature>
<dbReference type="InterPro" id="IPR058627">
    <property type="entry name" value="MdtA-like_C"/>
</dbReference>
<evidence type="ECO:0000256" key="4">
    <source>
        <dbReference type="SAM" id="SignalP"/>
    </source>
</evidence>
<dbReference type="PANTHER" id="PTHR32347">
    <property type="entry name" value="EFFLUX SYSTEM COMPONENT YKNX-RELATED"/>
    <property type="match status" value="1"/>
</dbReference>
<dbReference type="EMBL" id="BOVK01000037">
    <property type="protein sequence ID" value="GIQ69918.1"/>
    <property type="molecule type" value="Genomic_DNA"/>
</dbReference>
<sequence length="347" mass="38700">MSKNKLNRKRFLRPGAFASAATAVLLTVSGCSLLPQEDQPLKPPLVKPVEIQSRTAEATLGTIVKSLSGSAVLEPVTFAYHEFTEAGGRIEEVLVRSGDEVKEGDVLIRLKTEGLDLELIRKQVEVEKKRQEFDEAKRERDPQALRVPALELKLAEEELKVVENQIDRLQLRAAMDGVVTFVDRIEPGDPVTAFRNAVTIADPHTMRLAFNSVPANRITEVQLGMEAMLTYKDQEFGGKVVQTPLSAPYTEDARLRELYSQTLYIEMDDPPEDMSMGNYVDVEILIAQRENVVIIPKSGLREYFGRVAVQVLDGESRREVDVEKGLETSTEVEIVKGLEAGQQIILK</sequence>
<dbReference type="Pfam" id="PF25973">
    <property type="entry name" value="BSH_CzcB"/>
    <property type="match status" value="1"/>
</dbReference>
<evidence type="ECO:0000313" key="7">
    <source>
        <dbReference type="EMBL" id="GIQ69918.1"/>
    </source>
</evidence>
<dbReference type="PANTHER" id="PTHR32347:SF23">
    <property type="entry name" value="BLL5650 PROTEIN"/>
    <property type="match status" value="1"/>
</dbReference>
<feature type="coiled-coil region" evidence="3">
    <location>
        <begin position="119"/>
        <end position="172"/>
    </location>
</feature>
<feature type="domain" description="Multidrug resistance protein MdtA-like C-terminal permuted SH3" evidence="5">
    <location>
        <begin position="291"/>
        <end position="345"/>
    </location>
</feature>
<gene>
    <name evidence="7" type="ORF">XYCOK13_27420</name>
</gene>
<keyword evidence="8" id="KW-1185">Reference proteome</keyword>
<dbReference type="Proteomes" id="UP000677918">
    <property type="component" value="Unassembled WGS sequence"/>
</dbReference>
<proteinExistence type="predicted"/>
<comment type="subcellular location">
    <subcellularLocation>
        <location evidence="1">Cell envelope</location>
    </subcellularLocation>
</comment>
<comment type="caution">
    <text evidence="7">The sequence shown here is derived from an EMBL/GenBank/DDBJ whole genome shotgun (WGS) entry which is preliminary data.</text>
</comment>
<organism evidence="7 8">
    <name type="scientific">Xylanibacillus composti</name>
    <dbReference type="NCBI Taxonomy" id="1572762"/>
    <lineage>
        <taxon>Bacteria</taxon>
        <taxon>Bacillati</taxon>
        <taxon>Bacillota</taxon>
        <taxon>Bacilli</taxon>
        <taxon>Bacillales</taxon>
        <taxon>Paenibacillaceae</taxon>
        <taxon>Xylanibacillus</taxon>
    </lineage>
</organism>
<evidence type="ECO:0000256" key="3">
    <source>
        <dbReference type="SAM" id="Coils"/>
    </source>
</evidence>
<accession>A0A8J4H7E6</accession>
<dbReference type="PROSITE" id="PS51257">
    <property type="entry name" value="PROKAR_LIPOPROTEIN"/>
    <property type="match status" value="1"/>
</dbReference>
<evidence type="ECO:0000313" key="8">
    <source>
        <dbReference type="Proteomes" id="UP000677918"/>
    </source>
</evidence>
<dbReference type="AlphaFoldDB" id="A0A8J4H7E6"/>
<dbReference type="Pfam" id="PF25967">
    <property type="entry name" value="RND-MFP_C"/>
    <property type="match status" value="1"/>
</dbReference>
<dbReference type="Gene3D" id="2.40.50.100">
    <property type="match status" value="1"/>
</dbReference>
<feature type="domain" description="CzcB-like barrel-sandwich hybrid" evidence="6">
    <location>
        <begin position="85"/>
        <end position="202"/>
    </location>
</feature>
<feature type="signal peptide" evidence="4">
    <location>
        <begin position="1"/>
        <end position="23"/>
    </location>
</feature>
<evidence type="ECO:0000259" key="6">
    <source>
        <dbReference type="Pfam" id="PF25973"/>
    </source>
</evidence>
<keyword evidence="2 3" id="KW-0175">Coiled coil</keyword>
<evidence type="ECO:0000256" key="2">
    <source>
        <dbReference type="ARBA" id="ARBA00023054"/>
    </source>
</evidence>
<evidence type="ECO:0000256" key="1">
    <source>
        <dbReference type="ARBA" id="ARBA00004196"/>
    </source>
</evidence>
<reference evidence="7" key="1">
    <citation type="submission" date="2021-04" db="EMBL/GenBank/DDBJ databases">
        <title>Draft genome sequence of Xylanibacillus composti strain K13.</title>
        <authorList>
            <person name="Uke A."/>
            <person name="Chhe C."/>
            <person name="Baramee S."/>
            <person name="Kosugi A."/>
        </authorList>
    </citation>
    <scope>NUCLEOTIDE SEQUENCE</scope>
    <source>
        <strain evidence="7">K13</strain>
    </source>
</reference>
<dbReference type="PRINTS" id="PR01490">
    <property type="entry name" value="RTXTOXIND"/>
</dbReference>
<name>A0A8J4H7E6_9BACL</name>
<keyword evidence="4" id="KW-0732">Signal</keyword>
<dbReference type="Gene3D" id="2.40.420.20">
    <property type="match status" value="1"/>
</dbReference>
<dbReference type="RefSeq" id="WP_213412707.1">
    <property type="nucleotide sequence ID" value="NZ_BOVK01000037.1"/>
</dbReference>
<evidence type="ECO:0000259" key="5">
    <source>
        <dbReference type="Pfam" id="PF25967"/>
    </source>
</evidence>
<dbReference type="GO" id="GO:0030313">
    <property type="term" value="C:cell envelope"/>
    <property type="evidence" value="ECO:0007669"/>
    <property type="project" value="UniProtKB-SubCell"/>
</dbReference>
<dbReference type="InterPro" id="IPR058647">
    <property type="entry name" value="BSH_CzcB-like"/>
</dbReference>